<name>A0A931IE32_9NOCA</name>
<keyword evidence="1" id="KW-1133">Transmembrane helix</keyword>
<dbReference type="RefSeq" id="WP_196151134.1">
    <property type="nucleotide sequence ID" value="NZ_JADMLG010000008.1"/>
</dbReference>
<sequence>MKFKRFAVTALLAAVSTAVVAGTAAGAPTDTRPGSELSAAAIEQTRGTESGVDYAVSHSTDGTYALDVAVHGGRFILNDRVLNISNDSGQLIGQVPLTLRLADRIVSFTARITDSDRAVSITSAGPAEIAAEPLTSEQRIYCWNATLGTSIGMVVGALLGFPLLMPGVLAGAIIGGLVGAGMALNAPMPGMSPTDDLVTKYIRCQQGMNPYGG</sequence>
<evidence type="ECO:0000313" key="5">
    <source>
        <dbReference type="Proteomes" id="UP000655751"/>
    </source>
</evidence>
<protein>
    <recommendedName>
        <fullName evidence="3">DUF8020 domain-containing protein</fullName>
    </recommendedName>
</protein>
<keyword evidence="1" id="KW-0472">Membrane</keyword>
<dbReference type="Pfam" id="PF26059">
    <property type="entry name" value="DUF8020"/>
    <property type="match status" value="1"/>
</dbReference>
<feature type="domain" description="DUF8020" evidence="3">
    <location>
        <begin position="51"/>
        <end position="122"/>
    </location>
</feature>
<gene>
    <name evidence="4" type="ORF">IT779_21420</name>
</gene>
<proteinExistence type="predicted"/>
<evidence type="ECO:0000256" key="2">
    <source>
        <dbReference type="SAM" id="SignalP"/>
    </source>
</evidence>
<feature type="transmembrane region" description="Helical" evidence="1">
    <location>
        <begin position="168"/>
        <end position="188"/>
    </location>
</feature>
<evidence type="ECO:0000256" key="1">
    <source>
        <dbReference type="SAM" id="Phobius"/>
    </source>
</evidence>
<dbReference type="Proteomes" id="UP000655751">
    <property type="component" value="Unassembled WGS sequence"/>
</dbReference>
<dbReference type="InterPro" id="IPR058333">
    <property type="entry name" value="DUF8020"/>
</dbReference>
<reference evidence="4" key="1">
    <citation type="submission" date="2020-11" db="EMBL/GenBank/DDBJ databases">
        <title>Nocardia NEAU-351.nov., a novel actinomycete isolated from the cow dung.</title>
        <authorList>
            <person name="Zhang X."/>
        </authorList>
    </citation>
    <scope>NUCLEOTIDE SEQUENCE</scope>
    <source>
        <strain evidence="4">NEAU-351</strain>
    </source>
</reference>
<feature type="chain" id="PRO_5038932606" description="DUF8020 domain-containing protein" evidence="2">
    <location>
        <begin position="22"/>
        <end position="213"/>
    </location>
</feature>
<dbReference type="EMBL" id="JADMLG010000008">
    <property type="protein sequence ID" value="MBH0778843.1"/>
    <property type="molecule type" value="Genomic_DNA"/>
</dbReference>
<feature type="signal peptide" evidence="2">
    <location>
        <begin position="1"/>
        <end position="21"/>
    </location>
</feature>
<dbReference type="AlphaFoldDB" id="A0A931IE32"/>
<keyword evidence="2" id="KW-0732">Signal</keyword>
<evidence type="ECO:0000313" key="4">
    <source>
        <dbReference type="EMBL" id="MBH0778843.1"/>
    </source>
</evidence>
<keyword evidence="5" id="KW-1185">Reference proteome</keyword>
<evidence type="ECO:0000259" key="3">
    <source>
        <dbReference type="Pfam" id="PF26059"/>
    </source>
</evidence>
<keyword evidence="1" id="KW-0812">Transmembrane</keyword>
<organism evidence="4 5">
    <name type="scientific">Nocardia bovistercoris</name>
    <dbReference type="NCBI Taxonomy" id="2785916"/>
    <lineage>
        <taxon>Bacteria</taxon>
        <taxon>Bacillati</taxon>
        <taxon>Actinomycetota</taxon>
        <taxon>Actinomycetes</taxon>
        <taxon>Mycobacteriales</taxon>
        <taxon>Nocardiaceae</taxon>
        <taxon>Nocardia</taxon>
    </lineage>
</organism>
<accession>A0A931IE32</accession>
<comment type="caution">
    <text evidence="4">The sequence shown here is derived from an EMBL/GenBank/DDBJ whole genome shotgun (WGS) entry which is preliminary data.</text>
</comment>